<dbReference type="GO" id="GO:0140359">
    <property type="term" value="F:ABC-type transporter activity"/>
    <property type="evidence" value="ECO:0007669"/>
    <property type="project" value="InterPro"/>
</dbReference>
<keyword evidence="13" id="KW-0378">Hydrolase</keyword>
<dbReference type="CDD" id="cd18570">
    <property type="entry name" value="ABC_6TM_PCAT1_LagD_like"/>
    <property type="match status" value="1"/>
</dbReference>
<evidence type="ECO:0000256" key="9">
    <source>
        <dbReference type="SAM" id="Phobius"/>
    </source>
</evidence>
<dbReference type="RefSeq" id="WP_069963149.1">
    <property type="nucleotide sequence ID" value="NZ_CP016094.1"/>
</dbReference>
<dbReference type="KEGG" id="obg:Verru16b_03156"/>
<dbReference type="PROSITE" id="PS50929">
    <property type="entry name" value="ABC_TM1F"/>
    <property type="match status" value="1"/>
</dbReference>
<dbReference type="GO" id="GO:0043213">
    <property type="term" value="P:bacteriocin transport"/>
    <property type="evidence" value="ECO:0007669"/>
    <property type="project" value="UniProtKB-KW"/>
</dbReference>
<evidence type="ECO:0000256" key="3">
    <source>
        <dbReference type="ARBA" id="ARBA00022741"/>
    </source>
</evidence>
<dbReference type="OrthoDB" id="9761126at2"/>
<dbReference type="InterPro" id="IPR005074">
    <property type="entry name" value="Peptidase_C39"/>
</dbReference>
<dbReference type="InterPro" id="IPR003593">
    <property type="entry name" value="AAA+_ATPase"/>
</dbReference>
<feature type="transmembrane region" description="Helical" evidence="9">
    <location>
        <begin position="301"/>
        <end position="317"/>
    </location>
</feature>
<evidence type="ECO:0000256" key="1">
    <source>
        <dbReference type="ARBA" id="ARBA00004651"/>
    </source>
</evidence>
<feature type="transmembrane region" description="Helical" evidence="9">
    <location>
        <begin position="196"/>
        <end position="214"/>
    </location>
</feature>
<name>A0A1D8AYX3_9BACT</name>
<protein>
    <submittedName>
        <fullName evidence="13">Lactococcin-G-processing and transport ATP-binding protein LagD</fullName>
        <ecNumber evidence="13">3.4.22.-</ecNumber>
    </submittedName>
</protein>
<dbReference type="EMBL" id="CP016094">
    <property type="protein sequence ID" value="AOS46061.1"/>
    <property type="molecule type" value="Genomic_DNA"/>
</dbReference>
<dbReference type="GO" id="GO:0016887">
    <property type="term" value="F:ATP hydrolysis activity"/>
    <property type="evidence" value="ECO:0007669"/>
    <property type="project" value="InterPro"/>
</dbReference>
<dbReference type="Gene3D" id="1.20.1560.10">
    <property type="entry name" value="ABC transporter type 1, transmembrane domain"/>
    <property type="match status" value="1"/>
</dbReference>
<keyword evidence="6 9" id="KW-1133">Transmembrane helix</keyword>
<dbReference type="Proteomes" id="UP000095228">
    <property type="component" value="Chromosome"/>
</dbReference>
<evidence type="ECO:0000259" key="12">
    <source>
        <dbReference type="PROSITE" id="PS50990"/>
    </source>
</evidence>
<dbReference type="Pfam" id="PF00664">
    <property type="entry name" value="ABC_membrane"/>
    <property type="match status" value="1"/>
</dbReference>
<feature type="domain" description="ABC transmembrane type-1" evidence="11">
    <location>
        <begin position="162"/>
        <end position="442"/>
    </location>
</feature>
<gene>
    <name evidence="13" type="primary">lagD</name>
    <name evidence="13" type="ORF">Verru16b_03156</name>
</gene>
<dbReference type="InterPro" id="IPR039421">
    <property type="entry name" value="Type_1_exporter"/>
</dbReference>
<evidence type="ECO:0000256" key="5">
    <source>
        <dbReference type="ARBA" id="ARBA00022927"/>
    </source>
</evidence>
<dbReference type="Pfam" id="PF00005">
    <property type="entry name" value="ABC_tran"/>
    <property type="match status" value="1"/>
</dbReference>
<dbReference type="PROSITE" id="PS50893">
    <property type="entry name" value="ABC_TRANSPORTER_2"/>
    <property type="match status" value="1"/>
</dbReference>
<evidence type="ECO:0000313" key="14">
    <source>
        <dbReference type="Proteomes" id="UP000095228"/>
    </source>
</evidence>
<organism evidence="13 14">
    <name type="scientific">Lacunisphaera limnophila</name>
    <dbReference type="NCBI Taxonomy" id="1838286"/>
    <lineage>
        <taxon>Bacteria</taxon>
        <taxon>Pseudomonadati</taxon>
        <taxon>Verrucomicrobiota</taxon>
        <taxon>Opitutia</taxon>
        <taxon>Opitutales</taxon>
        <taxon>Opitutaceae</taxon>
        <taxon>Lacunisphaera</taxon>
    </lineage>
</organism>
<evidence type="ECO:0000256" key="7">
    <source>
        <dbReference type="ARBA" id="ARBA00023136"/>
    </source>
</evidence>
<evidence type="ECO:0000259" key="11">
    <source>
        <dbReference type="PROSITE" id="PS50929"/>
    </source>
</evidence>
<dbReference type="GO" id="GO:0006508">
    <property type="term" value="P:proteolysis"/>
    <property type="evidence" value="ECO:0007669"/>
    <property type="project" value="InterPro"/>
</dbReference>
<dbReference type="SMART" id="SM00382">
    <property type="entry name" value="AAA"/>
    <property type="match status" value="1"/>
</dbReference>
<dbReference type="Pfam" id="PF03412">
    <property type="entry name" value="Peptidase_C39"/>
    <property type="match status" value="1"/>
</dbReference>
<dbReference type="GO" id="GO:0008233">
    <property type="term" value="F:peptidase activity"/>
    <property type="evidence" value="ECO:0007669"/>
    <property type="project" value="InterPro"/>
</dbReference>
<keyword evidence="3" id="KW-0547">Nucleotide-binding</keyword>
<dbReference type="InterPro" id="IPR011527">
    <property type="entry name" value="ABC1_TM_dom"/>
</dbReference>
<proteinExistence type="predicted"/>
<keyword evidence="2 9" id="KW-0812">Transmembrane</keyword>
<dbReference type="Gene3D" id="3.40.50.300">
    <property type="entry name" value="P-loop containing nucleotide triphosphate hydrolases"/>
    <property type="match status" value="1"/>
</dbReference>
<keyword evidence="5" id="KW-0653">Protein transport</keyword>
<dbReference type="STRING" id="1838286.Verru16b_03156"/>
<dbReference type="EC" id="3.4.22.-" evidence="13"/>
<evidence type="ECO:0000256" key="8">
    <source>
        <dbReference type="ARBA" id="ARBA00043264"/>
    </source>
</evidence>
<dbReference type="GO" id="GO:0005886">
    <property type="term" value="C:plasma membrane"/>
    <property type="evidence" value="ECO:0007669"/>
    <property type="project" value="UniProtKB-SubCell"/>
</dbReference>
<dbReference type="PANTHER" id="PTHR24221:SF654">
    <property type="entry name" value="ATP-BINDING CASSETTE SUB-FAMILY B MEMBER 6"/>
    <property type="match status" value="1"/>
</dbReference>
<evidence type="ECO:0000256" key="2">
    <source>
        <dbReference type="ARBA" id="ARBA00022692"/>
    </source>
</evidence>
<dbReference type="SUPFAM" id="SSF52540">
    <property type="entry name" value="P-loop containing nucleoside triphosphate hydrolases"/>
    <property type="match status" value="1"/>
</dbReference>
<dbReference type="InterPro" id="IPR003439">
    <property type="entry name" value="ABC_transporter-like_ATP-bd"/>
</dbReference>
<feature type="transmembrane region" description="Helical" evidence="9">
    <location>
        <begin position="278"/>
        <end position="295"/>
    </location>
</feature>
<keyword evidence="4 13" id="KW-0067">ATP-binding</keyword>
<dbReference type="Gene3D" id="3.90.70.10">
    <property type="entry name" value="Cysteine proteinases"/>
    <property type="match status" value="1"/>
</dbReference>
<dbReference type="PROSITE" id="PS50990">
    <property type="entry name" value="PEPTIDASE_C39"/>
    <property type="match status" value="1"/>
</dbReference>
<evidence type="ECO:0000259" key="10">
    <source>
        <dbReference type="PROSITE" id="PS50893"/>
    </source>
</evidence>
<dbReference type="SUPFAM" id="SSF90123">
    <property type="entry name" value="ABC transporter transmembrane region"/>
    <property type="match status" value="1"/>
</dbReference>
<dbReference type="InterPro" id="IPR027417">
    <property type="entry name" value="P-loop_NTPase"/>
</dbReference>
<accession>A0A1D8AYX3</accession>
<comment type="subcellular location">
    <subcellularLocation>
        <location evidence="1">Cell membrane</location>
        <topology evidence="1">Multi-pass membrane protein</topology>
    </subcellularLocation>
</comment>
<keyword evidence="5" id="KW-0813">Transport</keyword>
<dbReference type="PROSITE" id="PS00211">
    <property type="entry name" value="ABC_TRANSPORTER_1"/>
    <property type="match status" value="1"/>
</dbReference>
<evidence type="ECO:0000256" key="4">
    <source>
        <dbReference type="ARBA" id="ARBA00022840"/>
    </source>
</evidence>
<keyword evidence="14" id="KW-1185">Reference proteome</keyword>
<evidence type="ECO:0000313" key="13">
    <source>
        <dbReference type="EMBL" id="AOS46061.1"/>
    </source>
</evidence>
<reference evidence="13 14" key="1">
    <citation type="submission" date="2016-06" db="EMBL/GenBank/DDBJ databases">
        <title>Three novel species with peptidoglycan cell walls form the new genus Lacunisphaera gen. nov. in the family Opitutaceae of the verrucomicrobial subdivision 4.</title>
        <authorList>
            <person name="Rast P."/>
            <person name="Gloeckner I."/>
            <person name="Jogler M."/>
            <person name="Boedeker C."/>
            <person name="Jeske O."/>
            <person name="Wiegand S."/>
            <person name="Reinhardt R."/>
            <person name="Schumann P."/>
            <person name="Rohde M."/>
            <person name="Spring S."/>
            <person name="Gloeckner F.O."/>
            <person name="Jogler C."/>
        </authorList>
    </citation>
    <scope>NUCLEOTIDE SEQUENCE [LARGE SCALE GENOMIC DNA]</scope>
    <source>
        <strain evidence="13 14">IG16b</strain>
    </source>
</reference>
<feature type="domain" description="Peptidase C39" evidence="12">
    <location>
        <begin position="6"/>
        <end position="130"/>
    </location>
</feature>
<dbReference type="GO" id="GO:0015031">
    <property type="term" value="P:protein transport"/>
    <property type="evidence" value="ECO:0007669"/>
    <property type="project" value="UniProtKB-KW"/>
</dbReference>
<dbReference type="InterPro" id="IPR036640">
    <property type="entry name" value="ABC1_TM_sf"/>
</dbReference>
<feature type="domain" description="ABC transporter" evidence="10">
    <location>
        <begin position="475"/>
        <end position="706"/>
    </location>
</feature>
<feature type="transmembrane region" description="Helical" evidence="9">
    <location>
        <begin position="160"/>
        <end position="181"/>
    </location>
</feature>
<feature type="transmembrane region" description="Helical" evidence="9">
    <location>
        <begin position="378"/>
        <end position="400"/>
    </location>
</feature>
<sequence>MIAIKQRDVTDCGAACLAAIAAHHGLRHSVTYLRSLAGTTQQGTTALGLVEAARKLGLTATGLKGTFEQATAASLPVIAHCLLEERGLHYVVVTQLSDQRVEVMDPAEGRTVEWSPEKFKSVWTGVLLKLEPGVGFVTGDRTVTARRRLWHLVWPHRVDLGLAFIMSVLGTLFTLGTAVYVQKLVDEIIPARDTGYLYLMGVVMLALLLARLGLAAGQSLLALRTAQRMDTDLIQSYYTHLLGLPQVFFDTMRVGEITSRVGDAVNVRAFLNSTLPQLLLNPLLILFSLAGMFLYAPQLALVSVALLPAGAAIYWCMDRGNRRTERDLMEKAADFAAQFTESLAAQSVIRRFRTEAHAVRKTGVKLQLLQESIRQSSLLSLSGGLATALLTQASLLGVLWGGGVLVLRGQLTLGELMSCYTLTSFLTVPLVGLIGLSTSVQDALIAADRLYEIMDLAKEKDGGTVIFAGDAPLAVHIDRVSFRHVGRRATLDDVRLTFPPGRITVLAGESGCGKSTLLALIQRLYLPDRGQIRFGGIDFQAFTLESLRRNLAVVPQATVLLSGTVLENLAPGEAHPNIPRLHALCREVGVLELIENLPRGFLTHLTENGANLSGGQRQRLAIVRALYRDAPVLLLDEPTASLDAASESRVLDLLRRLRNEGRTLVIAAHHPAVLGCADQVVEMKGGRVTGVRLQNQSPPTAKDWTAL</sequence>
<dbReference type="CDD" id="cd03228">
    <property type="entry name" value="ABCC_MRP_Like"/>
    <property type="match status" value="1"/>
</dbReference>
<evidence type="ECO:0000256" key="6">
    <source>
        <dbReference type="ARBA" id="ARBA00022989"/>
    </source>
</evidence>
<dbReference type="PANTHER" id="PTHR24221">
    <property type="entry name" value="ATP-BINDING CASSETTE SUB-FAMILY B"/>
    <property type="match status" value="1"/>
</dbReference>
<dbReference type="GO" id="GO:0034040">
    <property type="term" value="F:ATPase-coupled lipid transmembrane transporter activity"/>
    <property type="evidence" value="ECO:0007669"/>
    <property type="project" value="TreeGrafter"/>
</dbReference>
<keyword evidence="7 9" id="KW-0472">Membrane</keyword>
<dbReference type="AlphaFoldDB" id="A0A1D8AYX3"/>
<dbReference type="InterPro" id="IPR017871">
    <property type="entry name" value="ABC_transporter-like_CS"/>
</dbReference>
<keyword evidence="8" id="KW-0080">Bacteriocin transport</keyword>
<dbReference type="GO" id="GO:0005524">
    <property type="term" value="F:ATP binding"/>
    <property type="evidence" value="ECO:0007669"/>
    <property type="project" value="UniProtKB-KW"/>
</dbReference>